<dbReference type="OrthoDB" id="9797605at2"/>
<dbReference type="InterPro" id="IPR003594">
    <property type="entry name" value="HATPase_dom"/>
</dbReference>
<protein>
    <recommendedName>
        <fullName evidence="2">histidine kinase</fullName>
        <ecNumber evidence="2">2.7.13.3</ecNumber>
    </recommendedName>
</protein>
<proteinExistence type="predicted"/>
<evidence type="ECO:0000256" key="3">
    <source>
        <dbReference type="ARBA" id="ARBA00022679"/>
    </source>
</evidence>
<feature type="transmembrane region" description="Helical" evidence="6">
    <location>
        <begin position="384"/>
        <end position="402"/>
    </location>
</feature>
<feature type="transmembrane region" description="Helical" evidence="6">
    <location>
        <begin position="209"/>
        <end position="227"/>
    </location>
</feature>
<gene>
    <name evidence="8" type="ORF">E0H85_10680</name>
</gene>
<dbReference type="SUPFAM" id="SSF55874">
    <property type="entry name" value="ATPase domain of HSP90 chaperone/DNA topoisomerase II/histidine kinase"/>
    <property type="match status" value="1"/>
</dbReference>
<feature type="domain" description="Histidine kinase" evidence="7">
    <location>
        <begin position="550"/>
        <end position="639"/>
    </location>
</feature>
<keyword evidence="5" id="KW-0902">Two-component regulatory system</keyword>
<dbReference type="Pfam" id="PF02518">
    <property type="entry name" value="HATPase_c"/>
    <property type="match status" value="1"/>
</dbReference>
<evidence type="ECO:0000259" key="7">
    <source>
        <dbReference type="PROSITE" id="PS50109"/>
    </source>
</evidence>
<keyword evidence="6" id="KW-1133">Transmembrane helix</keyword>
<dbReference type="EC" id="2.7.13.3" evidence="2"/>
<keyword evidence="4 8" id="KW-0418">Kinase</keyword>
<dbReference type="EMBL" id="SJOA01000012">
    <property type="protein sequence ID" value="TCB58427.1"/>
    <property type="molecule type" value="Genomic_DNA"/>
</dbReference>
<keyword evidence="6" id="KW-0812">Transmembrane</keyword>
<name>A0A4R0ELQ0_9GAMM</name>
<evidence type="ECO:0000256" key="4">
    <source>
        <dbReference type="ARBA" id="ARBA00022777"/>
    </source>
</evidence>
<organism evidence="8 9">
    <name type="scientific">Acinetobacter terrae</name>
    <dbReference type="NCBI Taxonomy" id="2731247"/>
    <lineage>
        <taxon>Bacteria</taxon>
        <taxon>Pseudomonadati</taxon>
        <taxon>Pseudomonadota</taxon>
        <taxon>Gammaproteobacteria</taxon>
        <taxon>Moraxellales</taxon>
        <taxon>Moraxellaceae</taxon>
        <taxon>Acinetobacter</taxon>
        <taxon>Acinetobacter Taxon 24</taxon>
    </lineage>
</organism>
<feature type="transmembrane region" description="Helical" evidence="6">
    <location>
        <begin position="234"/>
        <end position="254"/>
    </location>
</feature>
<evidence type="ECO:0000256" key="5">
    <source>
        <dbReference type="ARBA" id="ARBA00023012"/>
    </source>
</evidence>
<dbReference type="InterPro" id="IPR036890">
    <property type="entry name" value="HATPase_C_sf"/>
</dbReference>
<evidence type="ECO:0000313" key="8">
    <source>
        <dbReference type="EMBL" id="TCB58427.1"/>
    </source>
</evidence>
<comment type="caution">
    <text evidence="8">The sequence shown here is derived from an EMBL/GenBank/DDBJ whole genome shotgun (WGS) entry which is preliminary data.</text>
</comment>
<keyword evidence="3" id="KW-0808">Transferase</keyword>
<reference evidence="8 9" key="1">
    <citation type="submission" date="2019-02" db="EMBL/GenBank/DDBJ databases">
        <title>High diversity of culturable Acinetobacter species in natural soil and water ecosystems.</title>
        <authorList>
            <person name="Radolfova-Krizova L."/>
            <person name="Nemec A."/>
        </authorList>
    </citation>
    <scope>NUCLEOTIDE SEQUENCE [LARGE SCALE GENOMIC DNA]</scope>
    <source>
        <strain evidence="8 9">ANC 4281</strain>
    </source>
</reference>
<evidence type="ECO:0000256" key="6">
    <source>
        <dbReference type="SAM" id="Phobius"/>
    </source>
</evidence>
<dbReference type="RefSeq" id="WP_131271501.1">
    <property type="nucleotide sequence ID" value="NZ_SJOA01000012.1"/>
</dbReference>
<dbReference type="AlphaFoldDB" id="A0A4R0ELQ0"/>
<dbReference type="GO" id="GO:0004673">
    <property type="term" value="F:protein histidine kinase activity"/>
    <property type="evidence" value="ECO:0007669"/>
    <property type="project" value="UniProtKB-EC"/>
</dbReference>
<dbReference type="PANTHER" id="PTHR24421">
    <property type="entry name" value="NITRATE/NITRITE SENSOR PROTEIN NARX-RELATED"/>
    <property type="match status" value="1"/>
</dbReference>
<dbReference type="SMART" id="SM00387">
    <property type="entry name" value="HATPase_c"/>
    <property type="match status" value="1"/>
</dbReference>
<dbReference type="PANTHER" id="PTHR24421:SF10">
    <property type="entry name" value="NITRATE_NITRITE SENSOR PROTEIN NARQ"/>
    <property type="match status" value="1"/>
</dbReference>
<dbReference type="Proteomes" id="UP000291380">
    <property type="component" value="Unassembled WGS sequence"/>
</dbReference>
<feature type="transmembrane region" description="Helical" evidence="6">
    <location>
        <begin position="320"/>
        <end position="340"/>
    </location>
</feature>
<sequence>MALRFAQYSFKLNHDAFITAIFTSFILCIVLINTAFAASTTQHPKDVCQTIIQSIMVAQGNLNQEIQRPAQGWVNLEKLPDHWEKRWPEFHGMAWYKINFSYTCDTNMPNPPLSFALEGITQSGKIFLNNDLLWQDLYLKEPASRSQYMPRIWNLPTSSLKQGQNTLWIQVYGSITQKSGLGHVALGDYPNTYSLYKTWLLEKRILPELNTIVNIVVGVFYLLAWLANRKERAFFWFAMTGLGWVIYSFCFLYTDPISFFTTISIDRAQNIIFCFYTVAGCLGAWYFANKSFPRIQKLLFIFLAAATVCIAFAPTDQVSAVIQFFFSIAVVIFILKCITYPVIAYKSKLPETYLLAIMYLIYLPIAFNDARFMITMEGRPLSPYTGPFTTMAVGAILAMRLARNARQIERFNKTLAENVTQAKQELTISLGQQHKLSIENMRLQERIHLSHDLHDGLGGSIVRSIITLEQNDQVDKQLVLSILKMLRSDLRQVVDAGSSLSFKVPANPVEWGAPIRYRFVKLFEEIDIRSQWYFEQTWKNMPIALQCLTLTRVVEEALTNILKHSQASEVSVSLTETEDNGLMMCIQDNGIGFNPKTVETGLHVGLQSMQARIHRLGGEFKIDSQPGKTSIQVILPLVATHKIDTALR</sequence>
<dbReference type="InterPro" id="IPR050482">
    <property type="entry name" value="Sensor_HK_TwoCompSys"/>
</dbReference>
<evidence type="ECO:0000256" key="2">
    <source>
        <dbReference type="ARBA" id="ARBA00012438"/>
    </source>
</evidence>
<dbReference type="CDD" id="cd16917">
    <property type="entry name" value="HATPase_UhpB-NarQ-NarX-like"/>
    <property type="match status" value="1"/>
</dbReference>
<keyword evidence="6" id="KW-0472">Membrane</keyword>
<comment type="catalytic activity">
    <reaction evidence="1">
        <text>ATP + protein L-histidine = ADP + protein N-phospho-L-histidine.</text>
        <dbReference type="EC" id="2.7.13.3"/>
    </reaction>
</comment>
<accession>A0A4R0ELQ0</accession>
<dbReference type="PROSITE" id="PS50109">
    <property type="entry name" value="HIS_KIN"/>
    <property type="match status" value="1"/>
</dbReference>
<dbReference type="GO" id="GO:0000160">
    <property type="term" value="P:phosphorelay signal transduction system"/>
    <property type="evidence" value="ECO:0007669"/>
    <property type="project" value="UniProtKB-KW"/>
</dbReference>
<feature type="transmembrane region" description="Helical" evidence="6">
    <location>
        <begin position="352"/>
        <end position="372"/>
    </location>
</feature>
<dbReference type="InterPro" id="IPR005467">
    <property type="entry name" value="His_kinase_dom"/>
</dbReference>
<evidence type="ECO:0000313" key="9">
    <source>
        <dbReference type="Proteomes" id="UP000291380"/>
    </source>
</evidence>
<dbReference type="Gene3D" id="3.30.565.10">
    <property type="entry name" value="Histidine kinase-like ATPase, C-terminal domain"/>
    <property type="match status" value="1"/>
</dbReference>
<evidence type="ECO:0000256" key="1">
    <source>
        <dbReference type="ARBA" id="ARBA00000085"/>
    </source>
</evidence>
<feature type="transmembrane region" description="Helical" evidence="6">
    <location>
        <begin position="295"/>
        <end position="314"/>
    </location>
</feature>
<feature type="transmembrane region" description="Helical" evidence="6">
    <location>
        <begin position="270"/>
        <end position="288"/>
    </location>
</feature>